<organism evidence="3 4">
    <name type="scientific">Colletotrichum destructivum</name>
    <dbReference type="NCBI Taxonomy" id="34406"/>
    <lineage>
        <taxon>Eukaryota</taxon>
        <taxon>Fungi</taxon>
        <taxon>Dikarya</taxon>
        <taxon>Ascomycota</taxon>
        <taxon>Pezizomycotina</taxon>
        <taxon>Sordariomycetes</taxon>
        <taxon>Hypocreomycetidae</taxon>
        <taxon>Glomerellales</taxon>
        <taxon>Glomerellaceae</taxon>
        <taxon>Colletotrichum</taxon>
        <taxon>Colletotrichum destructivum species complex</taxon>
    </lineage>
</organism>
<dbReference type="PANTHER" id="PTHR43205">
    <property type="entry name" value="PROSTAGLANDIN REDUCTASE"/>
    <property type="match status" value="1"/>
</dbReference>
<dbReference type="GeneID" id="87945616"/>
<dbReference type="GO" id="GO:0016628">
    <property type="term" value="F:oxidoreductase activity, acting on the CH-CH group of donors, NAD or NADP as acceptor"/>
    <property type="evidence" value="ECO:0007669"/>
    <property type="project" value="InterPro"/>
</dbReference>
<gene>
    <name evidence="3" type="ORF">CDEST_09113</name>
</gene>
<dbReference type="InterPro" id="IPR045010">
    <property type="entry name" value="MDR_fam"/>
</dbReference>
<dbReference type="SUPFAM" id="SSF51735">
    <property type="entry name" value="NAD(P)-binding Rossmann-fold domains"/>
    <property type="match status" value="1"/>
</dbReference>
<dbReference type="RefSeq" id="XP_062781323.1">
    <property type="nucleotide sequence ID" value="XM_062925272.1"/>
</dbReference>
<dbReference type="PANTHER" id="PTHR43205:SF7">
    <property type="entry name" value="PROSTAGLANDIN REDUCTASE 1"/>
    <property type="match status" value="1"/>
</dbReference>
<accession>A0AAX4IMK1</accession>
<dbReference type="InterPro" id="IPR020843">
    <property type="entry name" value="ER"/>
</dbReference>
<dbReference type="AlphaFoldDB" id="A0AAX4IMK1"/>
<feature type="domain" description="Enoyl reductase (ER)" evidence="2">
    <location>
        <begin position="9"/>
        <end position="370"/>
    </location>
</feature>
<dbReference type="Gene3D" id="3.90.180.10">
    <property type="entry name" value="Medium-chain alcohol dehydrogenases, catalytic domain"/>
    <property type="match status" value="1"/>
</dbReference>
<dbReference type="InterPro" id="IPR011032">
    <property type="entry name" value="GroES-like_sf"/>
</dbReference>
<dbReference type="KEGG" id="cdet:87945616"/>
<name>A0AAX4IMK1_9PEZI</name>
<evidence type="ECO:0000256" key="1">
    <source>
        <dbReference type="ARBA" id="ARBA00023002"/>
    </source>
</evidence>
<dbReference type="CDD" id="cd05288">
    <property type="entry name" value="PGDH"/>
    <property type="match status" value="1"/>
</dbReference>
<dbReference type="EMBL" id="CP137309">
    <property type="protein sequence ID" value="WQF84099.1"/>
    <property type="molecule type" value="Genomic_DNA"/>
</dbReference>
<reference evidence="4" key="1">
    <citation type="journal article" date="2023" name="bioRxiv">
        <title>Complete genome of the Medicago anthracnose fungus, Colletotrichum destructivum, reveals a mini-chromosome-like region within a core chromosome.</title>
        <authorList>
            <person name="Lapalu N."/>
            <person name="Simon A."/>
            <person name="Lu A."/>
            <person name="Plaumann P.-L."/>
            <person name="Amselem J."/>
            <person name="Pigne S."/>
            <person name="Auger A."/>
            <person name="Koch C."/>
            <person name="Dallery J.-F."/>
            <person name="O'Connell R.J."/>
        </authorList>
    </citation>
    <scope>NUCLEOTIDE SEQUENCE [LARGE SCALE GENOMIC DNA]</scope>
    <source>
        <strain evidence="4">CBS 520.97</strain>
    </source>
</reference>
<protein>
    <submittedName>
        <fullName evidence="3">GroES-like superfamily, polyketide synthase, enoylreductase domain, oxidoreductase</fullName>
    </submittedName>
</protein>
<dbReference type="SMART" id="SM00829">
    <property type="entry name" value="PKS_ER"/>
    <property type="match status" value="1"/>
</dbReference>
<evidence type="ECO:0000313" key="3">
    <source>
        <dbReference type="EMBL" id="WQF84099.1"/>
    </source>
</evidence>
<dbReference type="InterPro" id="IPR036291">
    <property type="entry name" value="NAD(P)-bd_dom_sf"/>
</dbReference>
<keyword evidence="1" id="KW-0560">Oxidoreductase</keyword>
<evidence type="ECO:0000259" key="2">
    <source>
        <dbReference type="SMART" id="SM00829"/>
    </source>
</evidence>
<dbReference type="InterPro" id="IPR041694">
    <property type="entry name" value="ADH_N_2"/>
</dbReference>
<keyword evidence="4" id="KW-1185">Reference proteome</keyword>
<dbReference type="Pfam" id="PF16884">
    <property type="entry name" value="ADH_N_2"/>
    <property type="match status" value="1"/>
</dbReference>
<sequence>MSNPALVFSSVPSGRFPQPGKDLVVKELPLPDGEGVLVRIQLASLDPFLRSQLREPSSAWTYQPALPVGEPLCTSAVGTVVRSDAAHVLPLGETVWLARVPLARYVLLEVSVAANRRLVVPIGRFVKAYSLDAGHWLGVLGVPGLTGFAGLYECGRPKAGETIFVSSAAGTVGLTVAYFSKRDGLRVVGSAGSTDKADWLRRTGLFDDAFVFGRQDSHETGEASLRRAAPEGLDLHFASVGGAQLCAAAACMKVHGRIVVCDAIDEYGGGGGGSNNTGGADDEPGGAAAPEVRWLWQPVVYKRLTISGFLVTDLAGKYMASFQQQMHEGIERDGGLPRIAPLHVAHGLDKAAEAFGDLFRCGKVMGKLLVQPSDS</sequence>
<proteinExistence type="predicted"/>
<dbReference type="Gene3D" id="3.40.50.720">
    <property type="entry name" value="NAD(P)-binding Rossmann-like Domain"/>
    <property type="match status" value="1"/>
</dbReference>
<dbReference type="Proteomes" id="UP001322277">
    <property type="component" value="Chromosome 5"/>
</dbReference>
<dbReference type="SUPFAM" id="SSF50129">
    <property type="entry name" value="GroES-like"/>
    <property type="match status" value="1"/>
</dbReference>
<evidence type="ECO:0000313" key="4">
    <source>
        <dbReference type="Proteomes" id="UP001322277"/>
    </source>
</evidence>